<dbReference type="InterPro" id="IPR036388">
    <property type="entry name" value="WH-like_DNA-bd_sf"/>
</dbReference>
<evidence type="ECO:0000313" key="4">
    <source>
        <dbReference type="Proteomes" id="UP000733744"/>
    </source>
</evidence>
<dbReference type="SUPFAM" id="SSF52980">
    <property type="entry name" value="Restriction endonuclease-like"/>
    <property type="match status" value="1"/>
</dbReference>
<dbReference type="Pfam" id="PF08721">
    <property type="entry name" value="Tn7_Tnp_TnsA_C"/>
    <property type="match status" value="1"/>
</dbReference>
<dbReference type="InterPro" id="IPR014833">
    <property type="entry name" value="TnsA_N"/>
</dbReference>
<dbReference type="GO" id="GO:0004519">
    <property type="term" value="F:endonuclease activity"/>
    <property type="evidence" value="ECO:0007669"/>
    <property type="project" value="UniProtKB-KW"/>
</dbReference>
<dbReference type="InterPro" id="IPR014832">
    <property type="entry name" value="TnsA_C"/>
</dbReference>
<protein>
    <submittedName>
        <fullName evidence="3">Heteromeric transposase endonuclease subunit TnsA</fullName>
    </submittedName>
</protein>
<dbReference type="EMBL" id="RYFG02000098">
    <property type="protein sequence ID" value="TRW94409.1"/>
    <property type="molecule type" value="Genomic_DNA"/>
</dbReference>
<dbReference type="Gene3D" id="3.40.1350.10">
    <property type="match status" value="1"/>
</dbReference>
<evidence type="ECO:0000259" key="2">
    <source>
        <dbReference type="Pfam" id="PF08722"/>
    </source>
</evidence>
<dbReference type="InterPro" id="IPR011856">
    <property type="entry name" value="tRNA_endonuc-like_dom_sf"/>
</dbReference>
<keyword evidence="4" id="KW-1185">Reference proteome</keyword>
<keyword evidence="3" id="KW-0255">Endonuclease</keyword>
<dbReference type="Proteomes" id="UP000733744">
    <property type="component" value="Unassembled WGS sequence"/>
</dbReference>
<reference evidence="3 4" key="1">
    <citation type="journal article" date="2019" name="Antonie Van Leeuwenhoek">
        <title>Description of 'Ca. Methylobacter oryzae' KRF1, a novel species from the environmentally important Methylobacter clade 2.</title>
        <authorList>
            <person name="Khatri K."/>
            <person name="Mohite J.A."/>
            <person name="Pandit P.S."/>
            <person name="Bahulikar R."/>
            <person name="Rahalkar M.C."/>
        </authorList>
    </citation>
    <scope>NUCLEOTIDE SEQUENCE [LARGE SCALE GENOMIC DNA]</scope>
    <source>
        <strain evidence="3 4">KRF1</strain>
    </source>
</reference>
<evidence type="ECO:0000259" key="1">
    <source>
        <dbReference type="Pfam" id="PF08721"/>
    </source>
</evidence>
<dbReference type="InterPro" id="IPR011335">
    <property type="entry name" value="Restrct_endonuc-II-like"/>
</dbReference>
<dbReference type="Pfam" id="PF08722">
    <property type="entry name" value="Tn7_TnsA-like_N"/>
    <property type="match status" value="1"/>
</dbReference>
<dbReference type="Gene3D" id="1.10.10.10">
    <property type="entry name" value="Winged helix-like DNA-binding domain superfamily/Winged helix DNA-binding domain"/>
    <property type="match status" value="1"/>
</dbReference>
<dbReference type="RefSeq" id="WP_127029100.1">
    <property type="nucleotide sequence ID" value="NZ_RYFG02000098.1"/>
</dbReference>
<feature type="domain" description="TnsA endonuclease N-terminal" evidence="2">
    <location>
        <begin position="74"/>
        <end position="165"/>
    </location>
</feature>
<keyword evidence="3" id="KW-0540">Nuclease</keyword>
<accession>A0ABY3C9N2</accession>
<keyword evidence="3" id="KW-0378">Hydrolase</keyword>
<feature type="domain" description="TnsA endonuclease C-terminal" evidence="1">
    <location>
        <begin position="167"/>
        <end position="246"/>
    </location>
</feature>
<organism evidence="3 4">
    <name type="scientific">Candidatus Methylobacter oryzae</name>
    <dbReference type="NCBI Taxonomy" id="2497749"/>
    <lineage>
        <taxon>Bacteria</taxon>
        <taxon>Pseudomonadati</taxon>
        <taxon>Pseudomonadota</taxon>
        <taxon>Gammaproteobacteria</taxon>
        <taxon>Methylococcales</taxon>
        <taxon>Methylococcaceae</taxon>
        <taxon>Methylobacter</taxon>
    </lineage>
</organism>
<proteinExistence type="predicted"/>
<dbReference type="SUPFAM" id="SSF46785">
    <property type="entry name" value="Winged helix' DNA-binding domain"/>
    <property type="match status" value="1"/>
</dbReference>
<name>A0ABY3C9N2_9GAMM</name>
<dbReference type="CDD" id="cd22362">
    <property type="entry name" value="TnsA_endonuclease-like"/>
    <property type="match status" value="1"/>
</dbReference>
<dbReference type="InterPro" id="IPR036390">
    <property type="entry name" value="WH_DNA-bd_sf"/>
</dbReference>
<sequence length="275" mass="32064">MAKRNYSSSEIKVQKWLKEGRGSGQGRDYKPWLTVRDVPSDGRSHRVFGHKSQRIHHFLSDLELAAFFVLEWHQDTEDIREQFPLRAEDTLALANDLGISHPAYRGVPQIMTSDFLVNTKSEQQPKFVLQAKYSEALQDARTIEKLELERRYWLQKSVPWMLITEKDIPNIVFQNISWLYPAQREELDTEAMQDRVAMYAHHFNRAPSKSLIDITKQLDVAYALPAGQSLLEIRQLLAKRCFLFDIFIPYTVLKAHDLRAENMVTYTEALRVSNQ</sequence>
<evidence type="ECO:0000313" key="3">
    <source>
        <dbReference type="EMBL" id="TRW94409.1"/>
    </source>
</evidence>
<comment type="caution">
    <text evidence="3">The sequence shown here is derived from an EMBL/GenBank/DDBJ whole genome shotgun (WGS) entry which is preliminary data.</text>
</comment>
<gene>
    <name evidence="3" type="ORF">EKO24_011720</name>
</gene>